<organism evidence="1 2">
    <name type="scientific">Acetobacter tropicalis NBRC 101654</name>
    <dbReference type="NCBI Taxonomy" id="749388"/>
    <lineage>
        <taxon>Bacteria</taxon>
        <taxon>Pseudomonadati</taxon>
        <taxon>Pseudomonadota</taxon>
        <taxon>Alphaproteobacteria</taxon>
        <taxon>Acetobacterales</taxon>
        <taxon>Acetobacteraceae</taxon>
        <taxon>Acetobacter</taxon>
    </lineage>
</organism>
<dbReference type="AlphaFoldDB" id="F7VGW8"/>
<gene>
    <name evidence="1" type="ORF">ATPR_2617</name>
</gene>
<proteinExistence type="predicted"/>
<dbReference type="Proteomes" id="UP000004319">
    <property type="component" value="Unassembled WGS sequence"/>
</dbReference>
<comment type="caution">
    <text evidence="1">The sequence shown here is derived from an EMBL/GenBank/DDBJ whole genome shotgun (WGS) entry which is preliminary data.</text>
</comment>
<sequence>MGVAVGEINLQCAKNHHAITSHLQTEKPAGWQADMGWDGVAWTTGNAELPLADYLSNGKMGILSLTVRAAGPYIVSATQAVQSASKSA</sequence>
<name>F7VGW8_9PROT</name>
<evidence type="ECO:0000313" key="2">
    <source>
        <dbReference type="Proteomes" id="UP000004319"/>
    </source>
</evidence>
<dbReference type="EMBL" id="BABS01000105">
    <property type="protein sequence ID" value="GAA09613.1"/>
    <property type="molecule type" value="Genomic_DNA"/>
</dbReference>
<protein>
    <submittedName>
        <fullName evidence="1">Outer membrane protein</fullName>
    </submittedName>
</protein>
<accession>F7VGW8</accession>
<evidence type="ECO:0000313" key="1">
    <source>
        <dbReference type="EMBL" id="GAA09613.1"/>
    </source>
</evidence>
<reference evidence="1 2" key="1">
    <citation type="journal article" date="2011" name="Biochem. Biophys. Res. Commun.">
        <title>Increased number of Arginine-based salt bridges contributes to the thermotolerance of thermotolerant acetic acid bacteria, Acetobacter tropicalis SKU1100.</title>
        <authorList>
            <person name="Matsutani M."/>
            <person name="Hirakawa H."/>
            <person name="Nishikura M."/>
            <person name="Soemphol W."/>
            <person name="Ali I.A.I."/>
            <person name="Yakushi T."/>
            <person name="Matsushita K."/>
        </authorList>
    </citation>
    <scope>NUCLEOTIDE SEQUENCE [LARGE SCALE GENOMIC DNA]</scope>
    <source>
        <strain evidence="1 2">NBRC 101654</strain>
    </source>
</reference>